<keyword evidence="2 4" id="KW-0863">Zinc-finger</keyword>
<gene>
    <name evidence="7" type="ORF">NPIL_566361</name>
</gene>
<comment type="caution">
    <text evidence="7">The sequence shown here is derived from an EMBL/GenBank/DDBJ whole genome shotgun (WGS) entry which is preliminary data.</text>
</comment>
<keyword evidence="1" id="KW-0479">Metal-binding</keyword>
<organism evidence="7 8">
    <name type="scientific">Nephila pilipes</name>
    <name type="common">Giant wood spider</name>
    <name type="synonym">Nephila maculata</name>
    <dbReference type="NCBI Taxonomy" id="299642"/>
    <lineage>
        <taxon>Eukaryota</taxon>
        <taxon>Metazoa</taxon>
        <taxon>Ecdysozoa</taxon>
        <taxon>Arthropoda</taxon>
        <taxon>Chelicerata</taxon>
        <taxon>Arachnida</taxon>
        <taxon>Araneae</taxon>
        <taxon>Araneomorphae</taxon>
        <taxon>Entelegynae</taxon>
        <taxon>Araneoidea</taxon>
        <taxon>Nephilidae</taxon>
        <taxon>Nephila</taxon>
    </lineage>
</organism>
<protein>
    <recommendedName>
        <fullName evidence="6">RING-type domain-containing protein</fullName>
    </recommendedName>
</protein>
<dbReference type="GO" id="GO:0006511">
    <property type="term" value="P:ubiquitin-dependent protein catabolic process"/>
    <property type="evidence" value="ECO:0007669"/>
    <property type="project" value="TreeGrafter"/>
</dbReference>
<dbReference type="AlphaFoldDB" id="A0A8X6IH57"/>
<evidence type="ECO:0000256" key="3">
    <source>
        <dbReference type="ARBA" id="ARBA00022833"/>
    </source>
</evidence>
<dbReference type="Proteomes" id="UP000887013">
    <property type="component" value="Unassembled WGS sequence"/>
</dbReference>
<dbReference type="InterPro" id="IPR051834">
    <property type="entry name" value="RING_finger_E3_ligase"/>
</dbReference>
<feature type="domain" description="RING-type" evidence="6">
    <location>
        <begin position="54"/>
        <end position="94"/>
    </location>
</feature>
<sequence length="138" mass="16232">MVRTRWRSKQLEVISNNGNSLPEKTTPQEKNPKPYAKSLKIIKKSALSEKEVKCSICLDTCRGRKMKSLPCKHRFHQMCVDKWLKRKKKCPLCREPTSTREVNTPNNLNERQMSNYEIEGMRGHLIYIQEGQLVRIIF</sequence>
<dbReference type="Gene3D" id="3.30.40.10">
    <property type="entry name" value="Zinc/RING finger domain, C3HC4 (zinc finger)"/>
    <property type="match status" value="1"/>
</dbReference>
<evidence type="ECO:0000259" key="6">
    <source>
        <dbReference type="PROSITE" id="PS50089"/>
    </source>
</evidence>
<accession>A0A8X6IH57</accession>
<keyword evidence="8" id="KW-1185">Reference proteome</keyword>
<dbReference type="GO" id="GO:0008270">
    <property type="term" value="F:zinc ion binding"/>
    <property type="evidence" value="ECO:0007669"/>
    <property type="project" value="UniProtKB-KW"/>
</dbReference>
<dbReference type="OrthoDB" id="6423442at2759"/>
<evidence type="ECO:0000313" key="7">
    <source>
        <dbReference type="EMBL" id="GFS44783.1"/>
    </source>
</evidence>
<evidence type="ECO:0000313" key="8">
    <source>
        <dbReference type="Proteomes" id="UP000887013"/>
    </source>
</evidence>
<evidence type="ECO:0000256" key="2">
    <source>
        <dbReference type="ARBA" id="ARBA00022771"/>
    </source>
</evidence>
<dbReference type="PANTHER" id="PTHR45931">
    <property type="entry name" value="SI:CH211-59O9.10"/>
    <property type="match status" value="1"/>
</dbReference>
<proteinExistence type="predicted"/>
<evidence type="ECO:0000256" key="5">
    <source>
        <dbReference type="SAM" id="MobiDB-lite"/>
    </source>
</evidence>
<feature type="region of interest" description="Disordered" evidence="5">
    <location>
        <begin position="12"/>
        <end position="35"/>
    </location>
</feature>
<dbReference type="PROSITE" id="PS50089">
    <property type="entry name" value="ZF_RING_2"/>
    <property type="match status" value="1"/>
</dbReference>
<feature type="compositionally biased region" description="Polar residues" evidence="5">
    <location>
        <begin position="13"/>
        <end position="25"/>
    </location>
</feature>
<reference evidence="7" key="1">
    <citation type="submission" date="2020-08" db="EMBL/GenBank/DDBJ databases">
        <title>Multicomponent nature underlies the extraordinary mechanical properties of spider dragline silk.</title>
        <authorList>
            <person name="Kono N."/>
            <person name="Nakamura H."/>
            <person name="Mori M."/>
            <person name="Yoshida Y."/>
            <person name="Ohtoshi R."/>
            <person name="Malay A.D."/>
            <person name="Moran D.A.P."/>
            <person name="Tomita M."/>
            <person name="Numata K."/>
            <person name="Arakawa K."/>
        </authorList>
    </citation>
    <scope>NUCLEOTIDE SEQUENCE</scope>
</reference>
<dbReference type="EMBL" id="BMAW01044454">
    <property type="protein sequence ID" value="GFS44783.1"/>
    <property type="molecule type" value="Genomic_DNA"/>
</dbReference>
<dbReference type="SMART" id="SM00184">
    <property type="entry name" value="RING"/>
    <property type="match status" value="1"/>
</dbReference>
<dbReference type="GO" id="GO:0005634">
    <property type="term" value="C:nucleus"/>
    <property type="evidence" value="ECO:0007669"/>
    <property type="project" value="TreeGrafter"/>
</dbReference>
<dbReference type="InterPro" id="IPR013083">
    <property type="entry name" value="Znf_RING/FYVE/PHD"/>
</dbReference>
<keyword evidence="3" id="KW-0862">Zinc</keyword>
<dbReference type="InterPro" id="IPR001841">
    <property type="entry name" value="Znf_RING"/>
</dbReference>
<name>A0A8X6IH57_NEPPI</name>
<dbReference type="Pfam" id="PF13639">
    <property type="entry name" value="zf-RING_2"/>
    <property type="match status" value="1"/>
</dbReference>
<evidence type="ECO:0000256" key="1">
    <source>
        <dbReference type="ARBA" id="ARBA00022723"/>
    </source>
</evidence>
<dbReference type="SUPFAM" id="SSF57850">
    <property type="entry name" value="RING/U-box"/>
    <property type="match status" value="1"/>
</dbReference>
<evidence type="ECO:0000256" key="4">
    <source>
        <dbReference type="PROSITE-ProRule" id="PRU00175"/>
    </source>
</evidence>
<dbReference type="GO" id="GO:0061630">
    <property type="term" value="F:ubiquitin protein ligase activity"/>
    <property type="evidence" value="ECO:0007669"/>
    <property type="project" value="TreeGrafter"/>
</dbReference>
<dbReference type="PANTHER" id="PTHR45931:SF3">
    <property type="entry name" value="RING ZINC FINGER-CONTAINING PROTEIN"/>
    <property type="match status" value="1"/>
</dbReference>